<dbReference type="GO" id="GO:0005737">
    <property type="term" value="C:cytoplasm"/>
    <property type="evidence" value="ECO:0007669"/>
    <property type="project" value="InterPro"/>
</dbReference>
<evidence type="ECO:0000256" key="1">
    <source>
        <dbReference type="ARBA" id="ARBA00022490"/>
    </source>
</evidence>
<evidence type="ECO:0000313" key="6">
    <source>
        <dbReference type="EMBL" id="NDV61271.1"/>
    </source>
</evidence>
<evidence type="ECO:0000313" key="7">
    <source>
        <dbReference type="Proteomes" id="UP000478417"/>
    </source>
</evidence>
<dbReference type="SUPFAM" id="SSF64397">
    <property type="entry name" value="Hsp33 domain"/>
    <property type="match status" value="1"/>
</dbReference>
<evidence type="ECO:0000256" key="3">
    <source>
        <dbReference type="ARBA" id="ARBA00023157"/>
    </source>
</evidence>
<gene>
    <name evidence="6" type="ORF">G0Q06_02270</name>
</gene>
<dbReference type="GO" id="GO:0006457">
    <property type="term" value="P:protein folding"/>
    <property type="evidence" value="ECO:0007669"/>
    <property type="project" value="InterPro"/>
</dbReference>
<evidence type="ECO:0000256" key="4">
    <source>
        <dbReference type="ARBA" id="ARBA00023186"/>
    </source>
</evidence>
<reference evidence="6 7" key="1">
    <citation type="submission" date="2020-02" db="EMBL/GenBank/DDBJ databases">
        <title>Albibacoteraceae fam. nov., the first described family within the subdivision 4 Verrucomicrobia.</title>
        <authorList>
            <person name="Xi F."/>
        </authorList>
    </citation>
    <scope>NUCLEOTIDE SEQUENCE [LARGE SCALE GENOMIC DNA]</scope>
    <source>
        <strain evidence="6 7">CK1056</strain>
    </source>
</reference>
<dbReference type="InterPro" id="IPR016153">
    <property type="entry name" value="Heat_shock_Hsp33_N"/>
</dbReference>
<evidence type="ECO:0000256" key="5">
    <source>
        <dbReference type="ARBA" id="ARBA00023284"/>
    </source>
</evidence>
<proteinExistence type="predicted"/>
<dbReference type="Proteomes" id="UP000478417">
    <property type="component" value="Unassembled WGS sequence"/>
</dbReference>
<dbReference type="InterPro" id="IPR000397">
    <property type="entry name" value="Heat_shock_Hsp33"/>
</dbReference>
<dbReference type="InterPro" id="IPR016154">
    <property type="entry name" value="Heat_shock_Hsp33_C"/>
</dbReference>
<dbReference type="SUPFAM" id="SSF118352">
    <property type="entry name" value="HSP33 redox switch-like"/>
    <property type="match status" value="1"/>
</dbReference>
<comment type="caution">
    <text evidence="6">The sequence shown here is derived from an EMBL/GenBank/DDBJ whole genome shotgun (WGS) entry which is preliminary data.</text>
</comment>
<keyword evidence="7" id="KW-1185">Reference proteome</keyword>
<keyword evidence="3" id="KW-1015">Disulfide bond</keyword>
<sequence>MSSEKGNQPASEPEGCLIENRFVRGRNVLVASADFSGLFVDYFLHLQHHGIQVTRENAEYFKDFFAGFTLHAASHPRNEVLAWTVHFQDPHLNIFLAGDTELSTVTGRIFTDGLKEEETNMFYQDLVVRGKPPHRSIVPFEGADPKATIEFYYSQSEQRPGRFFHLGEDRYALVTAHPDWDESWFKNLDQKTVQSLQDTETVSLLETRRYGWSCGCNYDRILEILKSPMQADPEGLFGEEEAITINCPRCAGRYRISREAMEAYLADTSEKTT</sequence>
<dbReference type="EMBL" id="JAAGNX010000001">
    <property type="protein sequence ID" value="NDV61271.1"/>
    <property type="molecule type" value="Genomic_DNA"/>
</dbReference>
<dbReference type="Gene3D" id="3.90.1280.10">
    <property type="entry name" value="HSP33 redox switch-like"/>
    <property type="match status" value="1"/>
</dbReference>
<keyword evidence="4" id="KW-0143">Chaperone</keyword>
<dbReference type="GO" id="GO:0051082">
    <property type="term" value="F:unfolded protein binding"/>
    <property type="evidence" value="ECO:0007669"/>
    <property type="project" value="InterPro"/>
</dbReference>
<organism evidence="6 7">
    <name type="scientific">Oceanipulchritudo coccoides</name>
    <dbReference type="NCBI Taxonomy" id="2706888"/>
    <lineage>
        <taxon>Bacteria</taxon>
        <taxon>Pseudomonadati</taxon>
        <taxon>Verrucomicrobiota</taxon>
        <taxon>Opitutia</taxon>
        <taxon>Puniceicoccales</taxon>
        <taxon>Oceanipulchritudinaceae</taxon>
        <taxon>Oceanipulchritudo</taxon>
    </lineage>
</organism>
<dbReference type="RefSeq" id="WP_163962053.1">
    <property type="nucleotide sequence ID" value="NZ_JAAGNX010000001.1"/>
</dbReference>
<keyword evidence="1" id="KW-0963">Cytoplasm</keyword>
<evidence type="ECO:0000256" key="2">
    <source>
        <dbReference type="ARBA" id="ARBA00022833"/>
    </source>
</evidence>
<keyword evidence="2" id="KW-0862">Zinc</keyword>
<dbReference type="AlphaFoldDB" id="A0A6B2LXG3"/>
<name>A0A6B2LXG3_9BACT</name>
<keyword evidence="5" id="KW-0676">Redox-active center</keyword>
<accession>A0A6B2LXG3</accession>
<protein>
    <submittedName>
        <fullName evidence="6">Disulfide bond chaperone</fullName>
    </submittedName>
</protein>
<dbReference type="Pfam" id="PF01430">
    <property type="entry name" value="HSP33"/>
    <property type="match status" value="1"/>
</dbReference>